<dbReference type="AlphaFoldDB" id="A0A852PWQ1"/>
<proteinExistence type="predicted"/>
<name>A0A852PWQ1_HAEHA</name>
<dbReference type="EMBL" id="JACBKA010000004">
    <property type="protein sequence ID" value="NYA26873.1"/>
    <property type="molecule type" value="Genomic_DNA"/>
</dbReference>
<feature type="chain" id="PRO_5033001543" description="Transferrin-binding protein B C-lobe/N-lobe beta barrel domain-containing protein" evidence="2">
    <location>
        <begin position="23"/>
        <end position="330"/>
    </location>
</feature>
<dbReference type="RefSeq" id="WP_179227310.1">
    <property type="nucleotide sequence ID" value="NZ_JACBKA010000004.1"/>
</dbReference>
<gene>
    <name evidence="3" type="ORF">HZI69_03320</name>
</gene>
<dbReference type="Proteomes" id="UP000590599">
    <property type="component" value="Unassembled WGS sequence"/>
</dbReference>
<evidence type="ECO:0000313" key="3">
    <source>
        <dbReference type="EMBL" id="NYA26873.1"/>
    </source>
</evidence>
<protein>
    <recommendedName>
        <fullName evidence="5">Transferrin-binding protein B C-lobe/N-lobe beta barrel domain-containing protein</fullName>
    </recommendedName>
</protein>
<accession>A0A852PWQ1</accession>
<evidence type="ECO:0000313" key="4">
    <source>
        <dbReference type="Proteomes" id="UP000590599"/>
    </source>
</evidence>
<feature type="non-terminal residue" evidence="3">
    <location>
        <position position="1"/>
    </location>
</feature>
<keyword evidence="2" id="KW-0732">Signal</keyword>
<sequence length="330" mass="35787">KIMKPTFKTTALAILVSLGATACLSNSDNSPAKPTPVQPQNSSDAPAITVATPEGYNYEEASKTSNGTKWRTVDLNNTASDNNPSGSNERFGINIVGSDSLVAGTLDLNDISGNKLGSHEGKKTINNKEVTYDVVNLPYASYGMVTTEVEPDPMVRASESKAHVKYVLYYGGFYLPQSDSVSSGHADSNSSKLITYEGNVKAMVKDYQGEVITYNKNDGVIKLTLDWTGYDSGLTKEIDFTGEMSSKLLGRTMKLKNDFISYQDYHKVRGDVVADNTDIKGKFNLEFYGSDFVGETTIYSNPRSVNGDLGSIDGKKISSYEAVFGGQRQP</sequence>
<reference evidence="3 4" key="1">
    <citation type="submission" date="2020-07" db="EMBL/GenBank/DDBJ databases">
        <title>Genus Haemophilus, Bergeys manual.</title>
        <authorList>
            <person name="Noerskov-Lauritsen N."/>
        </authorList>
    </citation>
    <scope>NUCLEOTIDE SEQUENCE [LARGE SCALE GENOMIC DNA]</scope>
    <source>
        <strain evidence="3 4">CCUG30047</strain>
    </source>
</reference>
<feature type="region of interest" description="Disordered" evidence="1">
    <location>
        <begin position="27"/>
        <end position="47"/>
    </location>
</feature>
<evidence type="ECO:0008006" key="5">
    <source>
        <dbReference type="Google" id="ProtNLM"/>
    </source>
</evidence>
<comment type="caution">
    <text evidence="3">The sequence shown here is derived from an EMBL/GenBank/DDBJ whole genome shotgun (WGS) entry which is preliminary data.</text>
</comment>
<feature type="compositionally biased region" description="Polar residues" evidence="1">
    <location>
        <begin position="27"/>
        <end position="44"/>
    </location>
</feature>
<evidence type="ECO:0000256" key="2">
    <source>
        <dbReference type="SAM" id="SignalP"/>
    </source>
</evidence>
<organism evidence="3 4">
    <name type="scientific">Haemophilus haemolyticus</name>
    <dbReference type="NCBI Taxonomy" id="726"/>
    <lineage>
        <taxon>Bacteria</taxon>
        <taxon>Pseudomonadati</taxon>
        <taxon>Pseudomonadota</taxon>
        <taxon>Gammaproteobacteria</taxon>
        <taxon>Pasteurellales</taxon>
        <taxon>Pasteurellaceae</taxon>
        <taxon>Haemophilus</taxon>
    </lineage>
</organism>
<feature type="signal peptide" evidence="2">
    <location>
        <begin position="1"/>
        <end position="22"/>
    </location>
</feature>
<evidence type="ECO:0000256" key="1">
    <source>
        <dbReference type="SAM" id="MobiDB-lite"/>
    </source>
</evidence>